<evidence type="ECO:0000256" key="1">
    <source>
        <dbReference type="ARBA" id="ARBA00006484"/>
    </source>
</evidence>
<gene>
    <name evidence="3" type="ORF">JIG36_04530</name>
</gene>
<keyword evidence="2" id="KW-0560">Oxidoreductase</keyword>
<dbReference type="InterPro" id="IPR036291">
    <property type="entry name" value="NAD(P)-bd_dom_sf"/>
</dbReference>
<dbReference type="PRINTS" id="PR00080">
    <property type="entry name" value="SDRFAMILY"/>
</dbReference>
<sequence length="252" mass="25993">MADKVVVVTGAGSGIGLAIATAFAGAGARPVLADLDVTGCAHLGAVTVKADLGTSAGVASVVESAMAAYGGIDVLVNNVALAPYRESFESIDDAAWQRTWDVNVMSCVRLCRAVVPVMVARGGGSVVTVGSEGARHPKPYLVDYGVSKAALLSLAKALSIEYGDRNVRVNTVAPGPTRTATMDAFLAALAEEREIDVAAAADHFVREMRRLPLGRMNEPADVAEVVLFLAGERSRQVTGSEYAVNAGSTASM</sequence>
<dbReference type="PRINTS" id="PR00081">
    <property type="entry name" value="GDHRDH"/>
</dbReference>
<evidence type="ECO:0000313" key="4">
    <source>
        <dbReference type="Proteomes" id="UP000632138"/>
    </source>
</evidence>
<dbReference type="PROSITE" id="PS00061">
    <property type="entry name" value="ADH_SHORT"/>
    <property type="match status" value="1"/>
</dbReference>
<dbReference type="PANTHER" id="PTHR42760:SF133">
    <property type="entry name" value="3-OXOACYL-[ACYL-CARRIER-PROTEIN] REDUCTASE"/>
    <property type="match status" value="1"/>
</dbReference>
<protein>
    <submittedName>
        <fullName evidence="3">SDR family oxidoreductase</fullName>
    </submittedName>
</protein>
<evidence type="ECO:0000256" key="2">
    <source>
        <dbReference type="ARBA" id="ARBA00023002"/>
    </source>
</evidence>
<comment type="caution">
    <text evidence="3">The sequence shown here is derived from an EMBL/GenBank/DDBJ whole genome shotgun (WGS) entry which is preliminary data.</text>
</comment>
<name>A0ABS2A4T8_9ACTN</name>
<dbReference type="PANTHER" id="PTHR42760">
    <property type="entry name" value="SHORT-CHAIN DEHYDROGENASES/REDUCTASES FAMILY MEMBER"/>
    <property type="match status" value="1"/>
</dbReference>
<dbReference type="EMBL" id="JAENHP010000001">
    <property type="protein sequence ID" value="MBM2614822.1"/>
    <property type="molecule type" value="Genomic_DNA"/>
</dbReference>
<keyword evidence="4" id="KW-1185">Reference proteome</keyword>
<proteinExistence type="inferred from homology"/>
<evidence type="ECO:0000313" key="3">
    <source>
        <dbReference type="EMBL" id="MBM2614822.1"/>
    </source>
</evidence>
<dbReference type="SUPFAM" id="SSF51735">
    <property type="entry name" value="NAD(P)-binding Rossmann-fold domains"/>
    <property type="match status" value="1"/>
</dbReference>
<accession>A0ABS2A4T8</accession>
<dbReference type="CDD" id="cd05233">
    <property type="entry name" value="SDR_c"/>
    <property type="match status" value="1"/>
</dbReference>
<dbReference type="Gene3D" id="3.40.50.720">
    <property type="entry name" value="NAD(P)-binding Rossmann-like Domain"/>
    <property type="match status" value="1"/>
</dbReference>
<comment type="similarity">
    <text evidence="1">Belongs to the short-chain dehydrogenases/reductases (SDR) family.</text>
</comment>
<dbReference type="Proteomes" id="UP000632138">
    <property type="component" value="Unassembled WGS sequence"/>
</dbReference>
<dbReference type="InterPro" id="IPR002347">
    <property type="entry name" value="SDR_fam"/>
</dbReference>
<dbReference type="Pfam" id="PF13561">
    <property type="entry name" value="adh_short_C2"/>
    <property type="match status" value="1"/>
</dbReference>
<organism evidence="3 4">
    <name type="scientific">Paractinoplanes ovalisporus</name>
    <dbReference type="NCBI Taxonomy" id="2810368"/>
    <lineage>
        <taxon>Bacteria</taxon>
        <taxon>Bacillati</taxon>
        <taxon>Actinomycetota</taxon>
        <taxon>Actinomycetes</taxon>
        <taxon>Micromonosporales</taxon>
        <taxon>Micromonosporaceae</taxon>
        <taxon>Paractinoplanes</taxon>
    </lineage>
</organism>
<dbReference type="InterPro" id="IPR020904">
    <property type="entry name" value="Sc_DH/Rdtase_CS"/>
</dbReference>
<reference evidence="3 4" key="1">
    <citation type="submission" date="2021-01" db="EMBL/GenBank/DDBJ databases">
        <title>Actinoplanes sp. nov. LDG1-06 isolated from lichen.</title>
        <authorList>
            <person name="Saeng-In P."/>
            <person name="Phongsopitanun W."/>
            <person name="Kanchanasin P."/>
            <person name="Yuki M."/>
            <person name="Kudo T."/>
            <person name="Ohkuma M."/>
            <person name="Tanasupawat S."/>
        </authorList>
    </citation>
    <scope>NUCLEOTIDE SEQUENCE [LARGE SCALE GENOMIC DNA]</scope>
    <source>
        <strain evidence="3 4">LDG1-06</strain>
    </source>
</reference>